<evidence type="ECO:0000313" key="2">
    <source>
        <dbReference type="EMBL" id="MBB3054449.1"/>
    </source>
</evidence>
<dbReference type="Proteomes" id="UP000539265">
    <property type="component" value="Unassembled WGS sequence"/>
</dbReference>
<gene>
    <name evidence="2" type="ORF">FHS11_000859</name>
</gene>
<dbReference type="AlphaFoldDB" id="A0A839SCN6"/>
<organism evidence="2 3">
    <name type="scientific">Mucilaginibacter gotjawali</name>
    <dbReference type="NCBI Taxonomy" id="1550579"/>
    <lineage>
        <taxon>Bacteria</taxon>
        <taxon>Pseudomonadati</taxon>
        <taxon>Bacteroidota</taxon>
        <taxon>Sphingobacteriia</taxon>
        <taxon>Sphingobacteriales</taxon>
        <taxon>Sphingobacteriaceae</taxon>
        <taxon>Mucilaginibacter</taxon>
    </lineage>
</organism>
<evidence type="ECO:0000256" key="1">
    <source>
        <dbReference type="SAM" id="SignalP"/>
    </source>
</evidence>
<reference evidence="2" key="1">
    <citation type="submission" date="2020-08" db="EMBL/GenBank/DDBJ databases">
        <title>Genomic Encyclopedia of Type Strains, Phase III (KMG-III): the genomes of soil and plant-associated and newly described type strains.</title>
        <authorList>
            <person name="Whitman W."/>
        </authorList>
    </citation>
    <scope>NUCLEOTIDE SEQUENCE [LARGE SCALE GENOMIC DNA]</scope>
    <source>
        <strain evidence="2">CECT 8628</strain>
    </source>
</reference>
<dbReference type="EMBL" id="JACHWX010000002">
    <property type="protein sequence ID" value="MBB3054449.1"/>
    <property type="molecule type" value="Genomic_DNA"/>
</dbReference>
<feature type="signal peptide" evidence="1">
    <location>
        <begin position="1"/>
        <end position="19"/>
    </location>
</feature>
<keyword evidence="1" id="KW-0732">Signal</keyword>
<feature type="chain" id="PRO_5032616200" evidence="1">
    <location>
        <begin position="20"/>
        <end position="259"/>
    </location>
</feature>
<protein>
    <submittedName>
        <fullName evidence="2">Uncharacterized protein</fullName>
    </submittedName>
</protein>
<keyword evidence="3" id="KW-1185">Reference proteome</keyword>
<proteinExistence type="predicted"/>
<dbReference type="InterPro" id="IPR008969">
    <property type="entry name" value="CarboxyPept-like_regulatory"/>
</dbReference>
<comment type="caution">
    <text evidence="2">The sequence shown here is derived from an EMBL/GenBank/DDBJ whole genome shotgun (WGS) entry which is preliminary data.</text>
</comment>
<accession>A0A839SCN6</accession>
<name>A0A839SCN6_9SPHI</name>
<dbReference type="SUPFAM" id="SSF49464">
    <property type="entry name" value="Carboxypeptidase regulatory domain-like"/>
    <property type="match status" value="1"/>
</dbReference>
<evidence type="ECO:0000313" key="3">
    <source>
        <dbReference type="Proteomes" id="UP000539265"/>
    </source>
</evidence>
<dbReference type="RefSeq" id="WP_096356924.1">
    <property type="nucleotide sequence ID" value="NZ_AP017313.1"/>
</dbReference>
<sequence length="259" mass="29583">MRIACLTLFVLCIFAFLNAAGQQVFTIRGVTSKKLSGERVPQVVIHNLKTGERIMSDELGWFTIKAAAGDTLRFTKDDFTEQKIVVLNGSDMPVYMQPVIKLNTVTVQGESKKQELNDVLKDYNRKGVYYNGDPPLLSVLLNPLNDLHTWFGKDAANLRRFKNYTRGELEASAVDRRYTVALVKKVTNAPDTTVKKFMEYYRPSYEDIKAWNDYDLMKKVKKNYDFYVLNKSRLTQPKPVFKTTDKSLAPVSLDDGTIK</sequence>
<dbReference type="OrthoDB" id="789400at2"/>